<evidence type="ECO:0000313" key="1">
    <source>
        <dbReference type="EMBL" id="KAF9781804.1"/>
    </source>
</evidence>
<evidence type="ECO:0000313" key="2">
    <source>
        <dbReference type="Proteomes" id="UP000736335"/>
    </source>
</evidence>
<dbReference type="InterPro" id="IPR036396">
    <property type="entry name" value="Cyt_P450_sf"/>
</dbReference>
<dbReference type="AlphaFoldDB" id="A0A9P6L4E7"/>
<dbReference type="GO" id="GO:0020037">
    <property type="term" value="F:heme binding"/>
    <property type="evidence" value="ECO:0007669"/>
    <property type="project" value="InterPro"/>
</dbReference>
<reference evidence="1" key="1">
    <citation type="journal article" date="2020" name="Nat. Commun.">
        <title>Large-scale genome sequencing of mycorrhizal fungi provides insights into the early evolution of symbiotic traits.</title>
        <authorList>
            <person name="Miyauchi S."/>
            <person name="Kiss E."/>
            <person name="Kuo A."/>
            <person name="Drula E."/>
            <person name="Kohler A."/>
            <person name="Sanchez-Garcia M."/>
            <person name="Morin E."/>
            <person name="Andreopoulos B."/>
            <person name="Barry K.W."/>
            <person name="Bonito G."/>
            <person name="Buee M."/>
            <person name="Carver A."/>
            <person name="Chen C."/>
            <person name="Cichocki N."/>
            <person name="Clum A."/>
            <person name="Culley D."/>
            <person name="Crous P.W."/>
            <person name="Fauchery L."/>
            <person name="Girlanda M."/>
            <person name="Hayes R.D."/>
            <person name="Keri Z."/>
            <person name="LaButti K."/>
            <person name="Lipzen A."/>
            <person name="Lombard V."/>
            <person name="Magnuson J."/>
            <person name="Maillard F."/>
            <person name="Murat C."/>
            <person name="Nolan M."/>
            <person name="Ohm R.A."/>
            <person name="Pangilinan J."/>
            <person name="Pereira M.F."/>
            <person name="Perotto S."/>
            <person name="Peter M."/>
            <person name="Pfister S."/>
            <person name="Riley R."/>
            <person name="Sitrit Y."/>
            <person name="Stielow J.B."/>
            <person name="Szollosi G."/>
            <person name="Zifcakova L."/>
            <person name="Stursova M."/>
            <person name="Spatafora J.W."/>
            <person name="Tedersoo L."/>
            <person name="Vaario L.M."/>
            <person name="Yamada A."/>
            <person name="Yan M."/>
            <person name="Wang P."/>
            <person name="Xu J."/>
            <person name="Bruns T."/>
            <person name="Baldrian P."/>
            <person name="Vilgalys R."/>
            <person name="Dunand C."/>
            <person name="Henrissat B."/>
            <person name="Grigoriev I.V."/>
            <person name="Hibbett D."/>
            <person name="Nagy L.G."/>
            <person name="Martin F.M."/>
        </authorList>
    </citation>
    <scope>NUCLEOTIDE SEQUENCE</scope>
    <source>
        <strain evidence="1">UH-Tt-Lm1</strain>
    </source>
</reference>
<dbReference type="OrthoDB" id="1470350at2759"/>
<dbReference type="GO" id="GO:0016705">
    <property type="term" value="F:oxidoreductase activity, acting on paired donors, with incorporation or reduction of molecular oxygen"/>
    <property type="evidence" value="ECO:0007669"/>
    <property type="project" value="InterPro"/>
</dbReference>
<organism evidence="1 2">
    <name type="scientific">Thelephora terrestris</name>
    <dbReference type="NCBI Taxonomy" id="56493"/>
    <lineage>
        <taxon>Eukaryota</taxon>
        <taxon>Fungi</taxon>
        <taxon>Dikarya</taxon>
        <taxon>Basidiomycota</taxon>
        <taxon>Agaricomycotina</taxon>
        <taxon>Agaricomycetes</taxon>
        <taxon>Thelephorales</taxon>
        <taxon>Thelephoraceae</taxon>
        <taxon>Thelephora</taxon>
    </lineage>
</organism>
<sequence>METQGWFWYEQDSLEDAMSEAVGAKEIYEKLGAARDLGDVGRLIEAIEEKMGSRAAPATSDSSGEFFSSCAITHHLASEHNTQSKLQPELDQALGHERDPIASSEIVKRLSYYEAVINKALWMHSTSSLGLPCIVPEGG</sequence>
<dbReference type="SUPFAM" id="SSF48264">
    <property type="entry name" value="Cytochrome P450"/>
    <property type="match status" value="1"/>
</dbReference>
<comment type="caution">
    <text evidence="1">The sequence shown here is derived from an EMBL/GenBank/DDBJ whole genome shotgun (WGS) entry which is preliminary data.</text>
</comment>
<protein>
    <submittedName>
        <fullName evidence="1">Uncharacterized protein</fullName>
    </submittedName>
</protein>
<proteinExistence type="predicted"/>
<reference evidence="1" key="2">
    <citation type="submission" date="2020-11" db="EMBL/GenBank/DDBJ databases">
        <authorList>
            <consortium name="DOE Joint Genome Institute"/>
            <person name="Kuo A."/>
            <person name="Miyauchi S."/>
            <person name="Kiss E."/>
            <person name="Drula E."/>
            <person name="Kohler A."/>
            <person name="Sanchez-Garcia M."/>
            <person name="Andreopoulos B."/>
            <person name="Barry K.W."/>
            <person name="Bonito G."/>
            <person name="Buee M."/>
            <person name="Carver A."/>
            <person name="Chen C."/>
            <person name="Cichocki N."/>
            <person name="Clum A."/>
            <person name="Culley D."/>
            <person name="Crous P.W."/>
            <person name="Fauchery L."/>
            <person name="Girlanda M."/>
            <person name="Hayes R."/>
            <person name="Keri Z."/>
            <person name="Labutti K."/>
            <person name="Lipzen A."/>
            <person name="Lombard V."/>
            <person name="Magnuson J."/>
            <person name="Maillard F."/>
            <person name="Morin E."/>
            <person name="Murat C."/>
            <person name="Nolan M."/>
            <person name="Ohm R."/>
            <person name="Pangilinan J."/>
            <person name="Pereira M."/>
            <person name="Perotto S."/>
            <person name="Peter M."/>
            <person name="Riley R."/>
            <person name="Sitrit Y."/>
            <person name="Stielow B."/>
            <person name="Szollosi G."/>
            <person name="Zifcakova L."/>
            <person name="Stursova M."/>
            <person name="Spatafora J.W."/>
            <person name="Tedersoo L."/>
            <person name="Vaario L.-M."/>
            <person name="Yamada A."/>
            <person name="Yan M."/>
            <person name="Wang P."/>
            <person name="Xu J."/>
            <person name="Bruns T."/>
            <person name="Baldrian P."/>
            <person name="Vilgalys R."/>
            <person name="Henrissat B."/>
            <person name="Grigoriev I.V."/>
            <person name="Hibbett D."/>
            <person name="Nagy L.G."/>
            <person name="Martin F.M."/>
        </authorList>
    </citation>
    <scope>NUCLEOTIDE SEQUENCE</scope>
    <source>
        <strain evidence="1">UH-Tt-Lm1</strain>
    </source>
</reference>
<dbReference type="GO" id="GO:0005506">
    <property type="term" value="F:iron ion binding"/>
    <property type="evidence" value="ECO:0007669"/>
    <property type="project" value="InterPro"/>
</dbReference>
<keyword evidence="2" id="KW-1185">Reference proteome</keyword>
<accession>A0A9P6L4E7</accession>
<name>A0A9P6L4E7_9AGAM</name>
<gene>
    <name evidence="1" type="ORF">BJ322DRAFT_1111725</name>
</gene>
<dbReference type="Proteomes" id="UP000736335">
    <property type="component" value="Unassembled WGS sequence"/>
</dbReference>
<dbReference type="Gene3D" id="1.10.630.10">
    <property type="entry name" value="Cytochrome P450"/>
    <property type="match status" value="1"/>
</dbReference>
<dbReference type="GO" id="GO:0004497">
    <property type="term" value="F:monooxygenase activity"/>
    <property type="evidence" value="ECO:0007669"/>
    <property type="project" value="InterPro"/>
</dbReference>
<dbReference type="EMBL" id="WIUZ02000013">
    <property type="protein sequence ID" value="KAF9781804.1"/>
    <property type="molecule type" value="Genomic_DNA"/>
</dbReference>